<protein>
    <submittedName>
        <fullName evidence="6">Transcriptional regulator, TetR family</fullName>
    </submittedName>
</protein>
<evidence type="ECO:0000259" key="5">
    <source>
        <dbReference type="PROSITE" id="PS50977"/>
    </source>
</evidence>
<keyword evidence="2 4" id="KW-0238">DNA-binding</keyword>
<dbReference type="InterPro" id="IPR009057">
    <property type="entry name" value="Homeodomain-like_sf"/>
</dbReference>
<dbReference type="SUPFAM" id="SSF48498">
    <property type="entry name" value="Tetracyclin repressor-like, C-terminal domain"/>
    <property type="match status" value="1"/>
</dbReference>
<evidence type="ECO:0000256" key="4">
    <source>
        <dbReference type="PROSITE-ProRule" id="PRU00335"/>
    </source>
</evidence>
<dbReference type="RefSeq" id="WP_012523207.1">
    <property type="nucleotide sequence ID" value="NC_011144.1"/>
</dbReference>
<evidence type="ECO:0000256" key="3">
    <source>
        <dbReference type="ARBA" id="ARBA00023163"/>
    </source>
</evidence>
<dbReference type="InterPro" id="IPR011075">
    <property type="entry name" value="TetR_C"/>
</dbReference>
<keyword evidence="3" id="KW-0804">Transcription</keyword>
<name>B4RHM8_PHEZH</name>
<dbReference type="GO" id="GO:0003677">
    <property type="term" value="F:DNA binding"/>
    <property type="evidence" value="ECO:0007669"/>
    <property type="project" value="UniProtKB-UniRule"/>
</dbReference>
<feature type="domain" description="HTH tetR-type" evidence="5">
    <location>
        <begin position="5"/>
        <end position="65"/>
    </location>
</feature>
<dbReference type="AlphaFoldDB" id="B4RHM8"/>
<evidence type="ECO:0000256" key="1">
    <source>
        <dbReference type="ARBA" id="ARBA00023015"/>
    </source>
</evidence>
<organism evidence="6 7">
    <name type="scientific">Phenylobacterium zucineum (strain HLK1)</name>
    <dbReference type="NCBI Taxonomy" id="450851"/>
    <lineage>
        <taxon>Bacteria</taxon>
        <taxon>Pseudomonadati</taxon>
        <taxon>Pseudomonadota</taxon>
        <taxon>Alphaproteobacteria</taxon>
        <taxon>Caulobacterales</taxon>
        <taxon>Caulobacteraceae</taxon>
        <taxon>Phenylobacterium</taxon>
    </lineage>
</organism>
<dbReference type="Gene3D" id="1.10.357.10">
    <property type="entry name" value="Tetracycline Repressor, domain 2"/>
    <property type="match status" value="1"/>
</dbReference>
<dbReference type="SUPFAM" id="SSF46689">
    <property type="entry name" value="Homeodomain-like"/>
    <property type="match status" value="1"/>
</dbReference>
<dbReference type="PANTHER" id="PTHR47506:SF6">
    <property type="entry name" value="HTH-TYPE TRANSCRIPTIONAL REPRESSOR NEMR"/>
    <property type="match status" value="1"/>
</dbReference>
<dbReference type="EMBL" id="CP000747">
    <property type="protein sequence ID" value="ACG79069.1"/>
    <property type="molecule type" value="Genomic_DNA"/>
</dbReference>
<keyword evidence="7" id="KW-1185">Reference proteome</keyword>
<accession>B4RHM8</accession>
<dbReference type="PRINTS" id="PR00455">
    <property type="entry name" value="HTHTETR"/>
</dbReference>
<keyword evidence="1" id="KW-0805">Transcription regulation</keyword>
<dbReference type="Pfam" id="PF16925">
    <property type="entry name" value="TetR_C_13"/>
    <property type="match status" value="1"/>
</dbReference>
<dbReference type="KEGG" id="pzu:PHZ_c2660"/>
<dbReference type="PROSITE" id="PS50977">
    <property type="entry name" value="HTH_TETR_2"/>
    <property type="match status" value="1"/>
</dbReference>
<dbReference type="eggNOG" id="COG1309">
    <property type="taxonomic scope" value="Bacteria"/>
</dbReference>
<sequence>MRKGEATRLRIIDEAARQAASRGLGPVSLADVAEAVGLSKSGLFKHFDSKEAMELAVIDHVSRLFTEFVWRPAEGLPTARARLSRIFELWLDWEEKEWAKGGCPLMAFSVELDDQPGPARDLLQKRLQQWKRTLVRQFQEMREPPLSEPEAQAAYFQMKSFALGHLDARRIMGDADARRSAQAAFAALLDRTERQAA</sequence>
<evidence type="ECO:0000256" key="2">
    <source>
        <dbReference type="ARBA" id="ARBA00023125"/>
    </source>
</evidence>
<dbReference type="PANTHER" id="PTHR47506">
    <property type="entry name" value="TRANSCRIPTIONAL REGULATORY PROTEIN"/>
    <property type="match status" value="1"/>
</dbReference>
<dbReference type="Gene3D" id="1.10.10.60">
    <property type="entry name" value="Homeodomain-like"/>
    <property type="match status" value="1"/>
</dbReference>
<feature type="DNA-binding region" description="H-T-H motif" evidence="4">
    <location>
        <begin position="28"/>
        <end position="47"/>
    </location>
</feature>
<proteinExistence type="predicted"/>
<dbReference type="Proteomes" id="UP000001868">
    <property type="component" value="Chromosome"/>
</dbReference>
<dbReference type="Pfam" id="PF00440">
    <property type="entry name" value="TetR_N"/>
    <property type="match status" value="1"/>
</dbReference>
<dbReference type="InterPro" id="IPR001647">
    <property type="entry name" value="HTH_TetR"/>
</dbReference>
<dbReference type="HOGENOM" id="CLU_069356_4_1_5"/>
<reference evidence="6 7" key="1">
    <citation type="journal article" date="2008" name="BMC Genomics">
        <title>Complete genome of Phenylobacterium zucineum - a novel facultative intracellular bacterium isolated from human erythroleukemia cell line K562.</title>
        <authorList>
            <person name="Luo Y."/>
            <person name="Xu X."/>
            <person name="Ding Z."/>
            <person name="Liu Z."/>
            <person name="Zhang B."/>
            <person name="Yan Z."/>
            <person name="Sun J."/>
            <person name="Hu S."/>
            <person name="Hu X."/>
        </authorList>
    </citation>
    <scope>NUCLEOTIDE SEQUENCE [LARGE SCALE GENOMIC DNA]</scope>
    <source>
        <strain evidence="6 7">HLK1</strain>
    </source>
</reference>
<evidence type="ECO:0000313" key="6">
    <source>
        <dbReference type="EMBL" id="ACG79069.1"/>
    </source>
</evidence>
<evidence type="ECO:0000313" key="7">
    <source>
        <dbReference type="Proteomes" id="UP000001868"/>
    </source>
</evidence>
<dbReference type="InterPro" id="IPR036271">
    <property type="entry name" value="Tet_transcr_reg_TetR-rel_C_sf"/>
</dbReference>
<dbReference type="STRING" id="450851.PHZ_c2660"/>
<gene>
    <name evidence="6" type="ordered locus">PHZ_c2660</name>
</gene>